<evidence type="ECO:0000313" key="3">
    <source>
        <dbReference type="EMBL" id="MDO6578924.1"/>
    </source>
</evidence>
<evidence type="ECO:0000313" key="2">
    <source>
        <dbReference type="EMBL" id="AMJ75545.1"/>
    </source>
</evidence>
<dbReference type="KEGG" id="asq:AVL57_17200"/>
<organism evidence="3 5">
    <name type="scientific">Alteromonas stellipolaris</name>
    <dbReference type="NCBI Taxonomy" id="233316"/>
    <lineage>
        <taxon>Bacteria</taxon>
        <taxon>Pseudomonadati</taxon>
        <taxon>Pseudomonadota</taxon>
        <taxon>Gammaproteobacteria</taxon>
        <taxon>Alteromonadales</taxon>
        <taxon>Alteromonadaceae</taxon>
        <taxon>Alteromonas/Salinimonas group</taxon>
        <taxon>Alteromonas</taxon>
    </lineage>
</organism>
<sequence>MNNALLRGIVLVGAVSALTGCFDNDDDKPEVNVAPVAEDAMFTTQADIAFTEMLSASDANGDPLTYTLATDSENGTTTVTADGDFTYTPNAQFTGTDSFVFSVSDGVADADTGEVTITIDAQQVSFSSYTREAFNQEETDEPLPINGRAFTQDAEESSFDDLLPQQ</sequence>
<dbReference type="Proteomes" id="UP000056750">
    <property type="component" value="Chromosome"/>
</dbReference>
<dbReference type="Proteomes" id="UP001170717">
    <property type="component" value="Unassembled WGS sequence"/>
</dbReference>
<name>A0AAW7Z5Y2_9ALTE</name>
<dbReference type="Pfam" id="PF17963">
    <property type="entry name" value="Big_9"/>
    <property type="match status" value="1"/>
</dbReference>
<dbReference type="Gene3D" id="2.60.40.2810">
    <property type="match status" value="1"/>
</dbReference>
<evidence type="ECO:0000313" key="5">
    <source>
        <dbReference type="Proteomes" id="UP001170717"/>
    </source>
</evidence>
<dbReference type="EMBL" id="JAUOQI010000013">
    <property type="protein sequence ID" value="MDO6578924.1"/>
    <property type="molecule type" value="Genomic_DNA"/>
</dbReference>
<reference evidence="3" key="2">
    <citation type="submission" date="2023-07" db="EMBL/GenBank/DDBJ databases">
        <title>Genome content predicts the carbon catabolic preferences of heterotrophic bacteria.</title>
        <authorList>
            <person name="Gralka M."/>
        </authorList>
    </citation>
    <scope>NUCLEOTIDE SEQUENCE</scope>
    <source>
        <strain evidence="3">F2M12</strain>
    </source>
</reference>
<dbReference type="RefSeq" id="WP_057789665.1">
    <property type="nucleotide sequence ID" value="NZ_CAXIBE010000004.1"/>
</dbReference>
<dbReference type="PROSITE" id="PS51257">
    <property type="entry name" value="PROKAR_LIPOPROTEIN"/>
    <property type="match status" value="1"/>
</dbReference>
<dbReference type="EMBL" id="CP013926">
    <property type="protein sequence ID" value="AMJ75545.1"/>
    <property type="molecule type" value="Genomic_DNA"/>
</dbReference>
<keyword evidence="4" id="KW-1185">Reference proteome</keyword>
<dbReference type="AlphaFoldDB" id="A0AAW7Z5Y2"/>
<evidence type="ECO:0000313" key="4">
    <source>
        <dbReference type="Proteomes" id="UP000056750"/>
    </source>
</evidence>
<protein>
    <submittedName>
        <fullName evidence="3">Ig-like domain-containing protein</fullName>
    </submittedName>
</protein>
<feature type="region of interest" description="Disordered" evidence="1">
    <location>
        <begin position="133"/>
        <end position="166"/>
    </location>
</feature>
<accession>A0AAW7Z5Y2</accession>
<reference evidence="2 4" key="1">
    <citation type="submission" date="2015-12" db="EMBL/GenBank/DDBJ databases">
        <title>Intraspecies pangenome expansion in the marine bacterium Alteromonas.</title>
        <authorList>
            <person name="Lopez-Perez M."/>
            <person name="Rodriguez-Valera F."/>
        </authorList>
    </citation>
    <scope>NUCLEOTIDE SEQUENCE [LARGE SCALE GENOMIC DNA]</scope>
    <source>
        <strain evidence="2 4">LMG 21861</strain>
    </source>
</reference>
<proteinExistence type="predicted"/>
<evidence type="ECO:0000256" key="1">
    <source>
        <dbReference type="SAM" id="MobiDB-lite"/>
    </source>
</evidence>
<gene>
    <name evidence="2" type="ORF">AVL57_17200</name>
    <name evidence="3" type="ORF">Q4527_16070</name>
</gene>